<evidence type="ECO:0000256" key="3">
    <source>
        <dbReference type="ARBA" id="ARBA00023125"/>
    </source>
</evidence>
<dbReference type="InterPro" id="IPR000847">
    <property type="entry name" value="LysR_HTH_N"/>
</dbReference>
<evidence type="ECO:0000313" key="6">
    <source>
        <dbReference type="EMBL" id="QBR02764.1"/>
    </source>
</evidence>
<evidence type="ECO:0000256" key="1">
    <source>
        <dbReference type="ARBA" id="ARBA00009437"/>
    </source>
</evidence>
<dbReference type="RefSeq" id="WP_134758283.1">
    <property type="nucleotide sequence ID" value="NZ_CP038151.1"/>
</dbReference>
<evidence type="ECO:0000313" key="7">
    <source>
        <dbReference type="Proteomes" id="UP000295727"/>
    </source>
</evidence>
<dbReference type="Gene3D" id="1.10.10.10">
    <property type="entry name" value="Winged helix-like DNA-binding domain superfamily/Winged helix DNA-binding domain"/>
    <property type="match status" value="1"/>
</dbReference>
<dbReference type="SUPFAM" id="SSF53850">
    <property type="entry name" value="Periplasmic binding protein-like II"/>
    <property type="match status" value="1"/>
</dbReference>
<dbReference type="InterPro" id="IPR036390">
    <property type="entry name" value="WH_DNA-bd_sf"/>
</dbReference>
<keyword evidence="7" id="KW-1185">Reference proteome</keyword>
<dbReference type="GO" id="GO:0003700">
    <property type="term" value="F:DNA-binding transcription factor activity"/>
    <property type="evidence" value="ECO:0007669"/>
    <property type="project" value="InterPro"/>
</dbReference>
<dbReference type="SUPFAM" id="SSF46785">
    <property type="entry name" value="Winged helix' DNA-binding domain"/>
    <property type="match status" value="1"/>
</dbReference>
<comment type="similarity">
    <text evidence="1">Belongs to the LysR transcriptional regulatory family.</text>
</comment>
<reference evidence="6 7" key="1">
    <citation type="submission" date="2019-03" db="EMBL/GenBank/DDBJ databases">
        <title>Paraburkholderia sp. 7MH5, isolated from subtropical forest soil.</title>
        <authorList>
            <person name="Gao Z.-H."/>
            <person name="Qiu L.-H."/>
        </authorList>
    </citation>
    <scope>NUCLEOTIDE SEQUENCE [LARGE SCALE GENOMIC DNA]</scope>
    <source>
        <strain evidence="6 7">7MH5</strain>
    </source>
</reference>
<dbReference type="OrthoDB" id="5292387at2"/>
<dbReference type="EMBL" id="CP038151">
    <property type="protein sequence ID" value="QBR02764.1"/>
    <property type="molecule type" value="Genomic_DNA"/>
</dbReference>
<evidence type="ECO:0000256" key="4">
    <source>
        <dbReference type="ARBA" id="ARBA00023163"/>
    </source>
</evidence>
<dbReference type="AlphaFoldDB" id="A0A4P7D7N8"/>
<evidence type="ECO:0000256" key="2">
    <source>
        <dbReference type="ARBA" id="ARBA00023015"/>
    </source>
</evidence>
<dbReference type="InterPro" id="IPR005119">
    <property type="entry name" value="LysR_subst-bd"/>
</dbReference>
<dbReference type="FunFam" id="1.10.10.10:FF:000001">
    <property type="entry name" value="LysR family transcriptional regulator"/>
    <property type="match status" value="1"/>
</dbReference>
<feature type="domain" description="HTH lysR-type" evidence="5">
    <location>
        <begin position="2"/>
        <end position="60"/>
    </location>
</feature>
<keyword evidence="4" id="KW-0804">Transcription</keyword>
<dbReference type="Proteomes" id="UP000295727">
    <property type="component" value="Chromosome 4"/>
</dbReference>
<dbReference type="PANTHER" id="PTHR30346:SF17">
    <property type="entry name" value="LYSR FAMILY TRANSCRIPTIONAL REGULATOR"/>
    <property type="match status" value="1"/>
</dbReference>
<dbReference type="CDD" id="cd08414">
    <property type="entry name" value="PBP2_LTTR_aromatics_like"/>
    <property type="match status" value="1"/>
</dbReference>
<organism evidence="6 7">
    <name type="scientific">Paraburkholderia pallida</name>
    <dbReference type="NCBI Taxonomy" id="2547399"/>
    <lineage>
        <taxon>Bacteria</taxon>
        <taxon>Pseudomonadati</taxon>
        <taxon>Pseudomonadota</taxon>
        <taxon>Betaproteobacteria</taxon>
        <taxon>Burkholderiales</taxon>
        <taxon>Burkholderiaceae</taxon>
        <taxon>Paraburkholderia</taxon>
    </lineage>
</organism>
<dbReference type="PROSITE" id="PS50931">
    <property type="entry name" value="HTH_LYSR"/>
    <property type="match status" value="1"/>
</dbReference>
<evidence type="ECO:0000259" key="5">
    <source>
        <dbReference type="PROSITE" id="PS50931"/>
    </source>
</evidence>
<dbReference type="InterPro" id="IPR036388">
    <property type="entry name" value="WH-like_DNA-bd_sf"/>
</dbReference>
<dbReference type="PRINTS" id="PR00039">
    <property type="entry name" value="HTHLYSR"/>
</dbReference>
<keyword evidence="3" id="KW-0238">DNA-binding</keyword>
<dbReference type="GO" id="GO:0032993">
    <property type="term" value="C:protein-DNA complex"/>
    <property type="evidence" value="ECO:0007669"/>
    <property type="project" value="TreeGrafter"/>
</dbReference>
<dbReference type="Pfam" id="PF00126">
    <property type="entry name" value="HTH_1"/>
    <property type="match status" value="1"/>
</dbReference>
<name>A0A4P7D7N8_9BURK</name>
<gene>
    <name evidence="6" type="ORF">E1956_36755</name>
</gene>
<dbReference type="Gene3D" id="3.40.190.10">
    <property type="entry name" value="Periplasmic binding protein-like II"/>
    <property type="match status" value="2"/>
</dbReference>
<dbReference type="KEGG" id="ppai:E1956_36755"/>
<dbReference type="PANTHER" id="PTHR30346">
    <property type="entry name" value="TRANSCRIPTIONAL DUAL REGULATOR HCAR-RELATED"/>
    <property type="match status" value="1"/>
</dbReference>
<dbReference type="Pfam" id="PF03466">
    <property type="entry name" value="LysR_substrate"/>
    <property type="match status" value="1"/>
</dbReference>
<protein>
    <submittedName>
        <fullName evidence="6">LysR family transcriptional regulator</fullName>
    </submittedName>
</protein>
<keyword evidence="2" id="KW-0805">Transcription regulation</keyword>
<sequence length="301" mass="32739">MIDARQLRYFTAVVEELHFARAADRLNVAQSALSAQIQRLEQDLGVRLLNRNKRQPVTLTDAGRLFHAEAIAALRHIERADQIGRLAARGLAGIVRIGYVASGVSSGALSGMLRDFRISHPNVRVEVVPMETPRQFQAFDGGEIDIGIVRPRRQYPPGIVATIVHTEHLMVAMADTHPLATRRKLVARDLKDQSFISPQFDEDEGFGEVLSALGTAGGFAAFLDYRVRDFISGLGLASAGYGVAVVPASMSCITQPGLCYKPIADFAFPVHLALASRRRELSPAVRAFVKAALARSSQAEA</sequence>
<dbReference type="GO" id="GO:0003677">
    <property type="term" value="F:DNA binding"/>
    <property type="evidence" value="ECO:0007669"/>
    <property type="project" value="UniProtKB-KW"/>
</dbReference>
<accession>A0A4P7D7N8</accession>
<proteinExistence type="inferred from homology"/>